<evidence type="ECO:0000256" key="1">
    <source>
        <dbReference type="SAM" id="Phobius"/>
    </source>
</evidence>
<keyword evidence="1" id="KW-0812">Transmembrane</keyword>
<protein>
    <submittedName>
        <fullName evidence="2">Uncharacterized protein</fullName>
    </submittedName>
</protein>
<sequence>MTVQIDCDIWDELKLLYKKVTEWEKKIEEKLGDCPFWAWLKHFVYVSFIITPALILLLTLGLIINKSD</sequence>
<feature type="transmembrane region" description="Helical" evidence="1">
    <location>
        <begin position="43"/>
        <end position="64"/>
    </location>
</feature>
<dbReference type="RefSeq" id="WP_129728011.1">
    <property type="nucleotide sequence ID" value="NZ_JAPCYI010000001.1"/>
</dbReference>
<keyword evidence="3" id="KW-1185">Reference proteome</keyword>
<accession>A0ABV5WGG8</accession>
<dbReference type="Proteomes" id="UP001589609">
    <property type="component" value="Unassembled WGS sequence"/>
</dbReference>
<dbReference type="EMBL" id="JBHMAF010000086">
    <property type="protein sequence ID" value="MFB9759720.1"/>
    <property type="molecule type" value="Genomic_DNA"/>
</dbReference>
<gene>
    <name evidence="2" type="ORF">ACFFMS_15020</name>
</gene>
<comment type="caution">
    <text evidence="2">The sequence shown here is derived from an EMBL/GenBank/DDBJ whole genome shotgun (WGS) entry which is preliminary data.</text>
</comment>
<evidence type="ECO:0000313" key="2">
    <source>
        <dbReference type="EMBL" id="MFB9759720.1"/>
    </source>
</evidence>
<evidence type="ECO:0000313" key="3">
    <source>
        <dbReference type="Proteomes" id="UP001589609"/>
    </source>
</evidence>
<name>A0ABV5WGG8_9BACI</name>
<keyword evidence="1" id="KW-1133">Transmembrane helix</keyword>
<reference evidence="2 3" key="1">
    <citation type="submission" date="2024-09" db="EMBL/GenBank/DDBJ databases">
        <authorList>
            <person name="Sun Q."/>
            <person name="Mori K."/>
        </authorList>
    </citation>
    <scope>NUCLEOTIDE SEQUENCE [LARGE SCALE GENOMIC DNA]</scope>
    <source>
        <strain evidence="2 3">JCM 11201</strain>
    </source>
</reference>
<keyword evidence="1" id="KW-0472">Membrane</keyword>
<organism evidence="2 3">
    <name type="scientific">Ectobacillus funiculus</name>
    <dbReference type="NCBI Taxonomy" id="137993"/>
    <lineage>
        <taxon>Bacteria</taxon>
        <taxon>Bacillati</taxon>
        <taxon>Bacillota</taxon>
        <taxon>Bacilli</taxon>
        <taxon>Bacillales</taxon>
        <taxon>Bacillaceae</taxon>
        <taxon>Ectobacillus</taxon>
    </lineage>
</organism>
<proteinExistence type="predicted"/>